<dbReference type="STRING" id="1817768.A3A87_05735"/>
<protein>
    <recommendedName>
        <fullName evidence="1">HD-GYP domain-containing protein</fullName>
    </recommendedName>
</protein>
<dbReference type="InterPro" id="IPR006674">
    <property type="entry name" value="HD_domain"/>
</dbReference>
<dbReference type="InterPro" id="IPR003607">
    <property type="entry name" value="HD/PDEase_dom"/>
</dbReference>
<evidence type="ECO:0000313" key="2">
    <source>
        <dbReference type="EMBL" id="OGI50942.1"/>
    </source>
</evidence>
<dbReference type="Gene3D" id="3.30.450.40">
    <property type="match status" value="1"/>
</dbReference>
<dbReference type="CDD" id="cd00077">
    <property type="entry name" value="HDc"/>
    <property type="match status" value="1"/>
</dbReference>
<dbReference type="EMBL" id="MFTC01000056">
    <property type="protein sequence ID" value="OGI50942.1"/>
    <property type="molecule type" value="Genomic_DNA"/>
</dbReference>
<evidence type="ECO:0000259" key="1">
    <source>
        <dbReference type="PROSITE" id="PS51832"/>
    </source>
</evidence>
<evidence type="ECO:0000313" key="3">
    <source>
        <dbReference type="Proteomes" id="UP000179037"/>
    </source>
</evidence>
<dbReference type="SMART" id="SM00471">
    <property type="entry name" value="HDc"/>
    <property type="match status" value="1"/>
</dbReference>
<name>A0A1F6U0U1_9PROT</name>
<dbReference type="InterPro" id="IPR029016">
    <property type="entry name" value="GAF-like_dom_sf"/>
</dbReference>
<dbReference type="PANTHER" id="PTHR43155:SF2">
    <property type="entry name" value="CYCLIC DI-GMP PHOSPHODIESTERASE PA4108"/>
    <property type="match status" value="1"/>
</dbReference>
<dbReference type="AlphaFoldDB" id="A0A1F6U0U1"/>
<sequence>MLEHVLEIGRALASEKDLDTLLGLILTHARNLTGADGASIYTRDANGKLYFRLWQNASTGATSNAQKTLVGDYSIAGYVAREGKAVMLEDAYSLPPNAPYQFNPASDRSIGYRTKSLMTVPLKNKADEVVGVLQLINRKENPETLLRRPEDFENDVQPFDEQDRSIALALAGQAGVALENSMLYADIERLFEGFIMASVQAIEARDPTTAGHSFRVADFTERTAIAADRADAPGLRDISFTKEQLRELRYAALLHDFGKVGVRENVLVKAKKLQPPHLELLKQRFRYARASIERRAYRRLLELYHECLRESEMAARRREIEKELAADQARLEEYLQHVLRANEPSVSHEQVSAGLGEAVTFRFPGEEGEEMPLLHDFEFADLALSQGSLNAEERAQIESHVSHTYAFLSLIPWTKNLANLPEIAFAHHEKLDGSGYPRRLAADKIPVPSRIMTIADIYDALTAGDRPYKPGIPEEKALNILAAEAKAARIDAALYKVFVESGAWRLKH</sequence>
<dbReference type="Gene3D" id="1.10.3210.10">
    <property type="entry name" value="Hypothetical protein af1432"/>
    <property type="match status" value="2"/>
</dbReference>
<reference evidence="2 3" key="1">
    <citation type="journal article" date="2016" name="Nat. Commun.">
        <title>Thousands of microbial genomes shed light on interconnected biogeochemical processes in an aquifer system.</title>
        <authorList>
            <person name="Anantharaman K."/>
            <person name="Brown C.T."/>
            <person name="Hug L.A."/>
            <person name="Sharon I."/>
            <person name="Castelle C.J."/>
            <person name="Probst A.J."/>
            <person name="Thomas B.C."/>
            <person name="Singh A."/>
            <person name="Wilkins M.J."/>
            <person name="Karaoz U."/>
            <person name="Brodie E.L."/>
            <person name="Williams K.H."/>
            <person name="Hubbard S.S."/>
            <person name="Banfield J.F."/>
        </authorList>
    </citation>
    <scope>NUCLEOTIDE SEQUENCE [LARGE SCALE GENOMIC DNA]</scope>
</reference>
<dbReference type="PROSITE" id="PS51832">
    <property type="entry name" value="HD_GYP"/>
    <property type="match status" value="2"/>
</dbReference>
<dbReference type="Pfam" id="PF13487">
    <property type="entry name" value="HD_5"/>
    <property type="match status" value="1"/>
</dbReference>
<dbReference type="Pfam" id="PF01590">
    <property type="entry name" value="GAF"/>
    <property type="match status" value="1"/>
</dbReference>
<dbReference type="GO" id="GO:0008081">
    <property type="term" value="F:phosphoric diester hydrolase activity"/>
    <property type="evidence" value="ECO:0007669"/>
    <property type="project" value="UniProtKB-ARBA"/>
</dbReference>
<organism evidence="2 3">
    <name type="scientific">Candidatus Muproteobacteria bacterium RIFCSPLOWO2_01_FULL_60_18</name>
    <dbReference type="NCBI Taxonomy" id="1817768"/>
    <lineage>
        <taxon>Bacteria</taxon>
        <taxon>Pseudomonadati</taxon>
        <taxon>Pseudomonadota</taxon>
        <taxon>Candidatus Muproteobacteria</taxon>
    </lineage>
</organism>
<dbReference type="Proteomes" id="UP000179037">
    <property type="component" value="Unassembled WGS sequence"/>
</dbReference>
<dbReference type="PANTHER" id="PTHR43155">
    <property type="entry name" value="CYCLIC DI-GMP PHOSPHODIESTERASE PA4108-RELATED"/>
    <property type="match status" value="1"/>
</dbReference>
<feature type="domain" description="HD-GYP" evidence="1">
    <location>
        <begin position="312"/>
        <end position="508"/>
    </location>
</feature>
<dbReference type="InterPro" id="IPR037522">
    <property type="entry name" value="HD_GYP_dom"/>
</dbReference>
<dbReference type="SUPFAM" id="SSF55781">
    <property type="entry name" value="GAF domain-like"/>
    <property type="match status" value="1"/>
</dbReference>
<dbReference type="SUPFAM" id="SSF109604">
    <property type="entry name" value="HD-domain/PDEase-like"/>
    <property type="match status" value="2"/>
</dbReference>
<dbReference type="Pfam" id="PF01966">
    <property type="entry name" value="HD"/>
    <property type="match status" value="1"/>
</dbReference>
<accession>A0A1F6U0U1</accession>
<dbReference type="SMART" id="SM00065">
    <property type="entry name" value="GAF"/>
    <property type="match status" value="1"/>
</dbReference>
<feature type="domain" description="HD-GYP" evidence="1">
    <location>
        <begin position="187"/>
        <end position="303"/>
    </location>
</feature>
<dbReference type="InterPro" id="IPR003018">
    <property type="entry name" value="GAF"/>
</dbReference>
<proteinExistence type="predicted"/>
<comment type="caution">
    <text evidence="2">The sequence shown here is derived from an EMBL/GenBank/DDBJ whole genome shotgun (WGS) entry which is preliminary data.</text>
</comment>
<gene>
    <name evidence="2" type="ORF">A3A87_05735</name>
</gene>